<name>A0A2T2P2G3_CORCC</name>
<organism evidence="2 3">
    <name type="scientific">Corynespora cassiicola Philippines</name>
    <dbReference type="NCBI Taxonomy" id="1448308"/>
    <lineage>
        <taxon>Eukaryota</taxon>
        <taxon>Fungi</taxon>
        <taxon>Dikarya</taxon>
        <taxon>Ascomycota</taxon>
        <taxon>Pezizomycotina</taxon>
        <taxon>Dothideomycetes</taxon>
        <taxon>Pleosporomycetidae</taxon>
        <taxon>Pleosporales</taxon>
        <taxon>Corynesporascaceae</taxon>
        <taxon>Corynespora</taxon>
    </lineage>
</organism>
<evidence type="ECO:0000256" key="1">
    <source>
        <dbReference type="SAM" id="SignalP"/>
    </source>
</evidence>
<dbReference type="STRING" id="1448308.A0A2T2P2G3"/>
<dbReference type="Proteomes" id="UP000240883">
    <property type="component" value="Unassembled WGS sequence"/>
</dbReference>
<accession>A0A2T2P2G3</accession>
<evidence type="ECO:0008006" key="4">
    <source>
        <dbReference type="Google" id="ProtNLM"/>
    </source>
</evidence>
<dbReference type="EMBL" id="KZ678131">
    <property type="protein sequence ID" value="PSN71528.1"/>
    <property type="molecule type" value="Genomic_DNA"/>
</dbReference>
<keyword evidence="3" id="KW-1185">Reference proteome</keyword>
<reference evidence="2 3" key="1">
    <citation type="journal article" date="2018" name="Front. Microbiol.">
        <title>Genome-Wide Analysis of Corynespora cassiicola Leaf Fall Disease Putative Effectors.</title>
        <authorList>
            <person name="Lopez D."/>
            <person name="Ribeiro S."/>
            <person name="Label P."/>
            <person name="Fumanal B."/>
            <person name="Venisse J.S."/>
            <person name="Kohler A."/>
            <person name="de Oliveira R.R."/>
            <person name="Labutti K."/>
            <person name="Lipzen A."/>
            <person name="Lail K."/>
            <person name="Bauer D."/>
            <person name="Ohm R.A."/>
            <person name="Barry K.W."/>
            <person name="Spatafora J."/>
            <person name="Grigoriev I.V."/>
            <person name="Martin F.M."/>
            <person name="Pujade-Renaud V."/>
        </authorList>
    </citation>
    <scope>NUCLEOTIDE SEQUENCE [LARGE SCALE GENOMIC DNA]</scope>
    <source>
        <strain evidence="2 3">Philippines</strain>
    </source>
</reference>
<feature type="chain" id="PRO_5015556107" description="Secreted protein" evidence="1">
    <location>
        <begin position="17"/>
        <end position="979"/>
    </location>
</feature>
<sequence length="979" mass="109193">MLATLFLCTLIRVGASEQWKSDGSLHIPDQFRDPKSVYRPKFRYWMPDASISSENVARDIREAKAIGAGGLEFLPFYTYGMGDETYRRFDGLGNYPEPDFPDWNIYGFGTPSFVSLFKESLEAAKESGILMDFALGANQGQGVPAVPGTAGLSIQLLMGNTTIHPGESVSALVPEPQQPSDVILSGLQFMHPLKHYFAPNLTAVVAYELVMAGNSSAGSKSIYLNEKSFLDLTELVKEDLHIHWSPPNSSNTWKLFSFWESYTNQRSCDGGPNATNFLGNGSWTVDHFSKTGASRITDFWDEYLLSDGQISRLLRSVGKYAWEDSMEQLAALPWTPGLLDRFQASYGYELKPHLPLLFSQTNIWGSIAPPYAEAYYFNTSTTTVPEAYQLDFRKVLNDGYQDYISHFQKWTKSIGVEYSTQPAYNLPLQMSADIPLVDAPEAESLGFQQSIDQYRQFCGPAHLFNKSVISTELGAVRIGAYVLTIPELLQQTKRSFAGGFTMNVLHGFPTFTKYPNTTWPGYTPFFYEFTEMWNQVQPAWRHIRDSLDYIGRNQWALQQGTPKVDLAFYLFASPWKQEVQYNSSNLADLGFTYEYIGPDNIASDHARVLDGGLGAPGYRALIFNNQTIISTKAAGALINITSSGIPLIFVGSIPAQAFPTSDQDTLGAIMEDVLRNSNVHRVESIEEIPALLTELKIRPRVALDCSFDNVYSVYRSASDADYVFFFNDQSEDTECAATISISGVTPYILNAWTGSESRPIASHMDNSTLSMPIILKGNETLLVALRSPSQQFNYELESTQQFVTIDTDPLNLTTWDLTIEDWHSAADRFAVETEVTNHTLHGIPLLPWKQLNASLESVSGIGHYTTSFSVPSVSSNKTVVALLELPLIQHTARVFLDDNWLGPIDPVNPILTLKNLEAGDIYNLRIEVTTTLLNRIKADAKYIRMAGTIPDDIYEAKAYADYGLVGQVTLEWGQLIDPH</sequence>
<dbReference type="Pfam" id="PF17132">
    <property type="entry name" value="Glyco_hydro_106"/>
    <property type="match status" value="1"/>
</dbReference>
<feature type="signal peptide" evidence="1">
    <location>
        <begin position="1"/>
        <end position="16"/>
    </location>
</feature>
<dbReference type="PANTHER" id="PTHR36848:SF2">
    <property type="entry name" value="SECRETED PROTEIN"/>
    <property type="match status" value="1"/>
</dbReference>
<gene>
    <name evidence="2" type="ORF">BS50DRAFT_486722</name>
</gene>
<evidence type="ECO:0000313" key="3">
    <source>
        <dbReference type="Proteomes" id="UP000240883"/>
    </source>
</evidence>
<dbReference type="AlphaFoldDB" id="A0A2T2P2G3"/>
<protein>
    <recommendedName>
        <fullName evidence="4">Secreted protein</fullName>
    </recommendedName>
</protein>
<dbReference type="PANTHER" id="PTHR36848">
    <property type="entry name" value="DNA-BINDING PROTEIN (PUTATIVE SECRETED PROTEIN)-RELATED"/>
    <property type="match status" value="1"/>
</dbReference>
<proteinExistence type="predicted"/>
<keyword evidence="1" id="KW-0732">Signal</keyword>
<evidence type="ECO:0000313" key="2">
    <source>
        <dbReference type="EMBL" id="PSN71528.1"/>
    </source>
</evidence>
<dbReference type="InterPro" id="IPR053161">
    <property type="entry name" value="Ulvan_degrading_GH"/>
</dbReference>
<dbReference type="OrthoDB" id="2588159at2759"/>